<dbReference type="InterPro" id="IPR012349">
    <property type="entry name" value="Split_barrel_FMN-bd"/>
</dbReference>
<evidence type="ECO:0000256" key="3">
    <source>
        <dbReference type="SAM" id="MobiDB-lite"/>
    </source>
</evidence>
<evidence type="ECO:0000256" key="2">
    <source>
        <dbReference type="ARBA" id="ARBA00023002"/>
    </source>
</evidence>
<evidence type="ECO:0000313" key="6">
    <source>
        <dbReference type="Proteomes" id="UP000823891"/>
    </source>
</evidence>
<dbReference type="AlphaFoldDB" id="A0A9D2NI99"/>
<accession>A0A9D2NI99</accession>
<dbReference type="Pfam" id="PF21349">
    <property type="entry name" value="RUBY_RBDX"/>
    <property type="match status" value="1"/>
</dbReference>
<dbReference type="Pfam" id="PF01613">
    <property type="entry name" value="Flavin_Reduct"/>
    <property type="match status" value="1"/>
</dbReference>
<dbReference type="InterPro" id="IPR050268">
    <property type="entry name" value="NADH-dep_flavin_reductase"/>
</dbReference>
<reference evidence="5" key="2">
    <citation type="submission" date="2021-04" db="EMBL/GenBank/DDBJ databases">
        <authorList>
            <person name="Gilroy R."/>
        </authorList>
    </citation>
    <scope>NUCLEOTIDE SEQUENCE</scope>
    <source>
        <strain evidence="5">USAMLcec2-132</strain>
    </source>
</reference>
<comment type="caution">
    <text evidence="5">The sequence shown here is derived from an EMBL/GenBank/DDBJ whole genome shotgun (WGS) entry which is preliminary data.</text>
</comment>
<keyword evidence="2" id="KW-0560">Oxidoreductase</keyword>
<dbReference type="InterPro" id="IPR048574">
    <property type="entry name" value="RUBY_RBDX"/>
</dbReference>
<sequence length="237" mass="25436">MNIQTFFQLNYGVYITTTLDGERPVGCVTNSIMQITAEPATFAVSVNHNNYTHDCIESTGRFAFSVLGENTDPALIGAFGFHSSRDTDKFRGVPVQMAGGLPVIASACGYVVCRLIGKLETPTHTIFLGEAEEAEVLNGSETPMTYSYYHRVIKGRAPKNAPTYQPPQQEAGTEAASQKAQADAGAPADTETGESAAQPAGGKWICQICGYVYEGDALPEDFKCPVCGRGPEFFKKA</sequence>
<name>A0A9D2NI99_9FIRM</name>
<dbReference type="SUPFAM" id="SSF57802">
    <property type="entry name" value="Rubredoxin-like"/>
    <property type="match status" value="1"/>
</dbReference>
<evidence type="ECO:0000259" key="4">
    <source>
        <dbReference type="PROSITE" id="PS50903"/>
    </source>
</evidence>
<dbReference type="SMART" id="SM00903">
    <property type="entry name" value="Flavin_Reduct"/>
    <property type="match status" value="1"/>
</dbReference>
<feature type="region of interest" description="Disordered" evidence="3">
    <location>
        <begin position="159"/>
        <end position="197"/>
    </location>
</feature>
<dbReference type="PANTHER" id="PTHR30466:SF1">
    <property type="entry name" value="FMN REDUCTASE (NADH) RUTF"/>
    <property type="match status" value="1"/>
</dbReference>
<dbReference type="GO" id="GO:0042602">
    <property type="term" value="F:riboflavin reductase (NADPH) activity"/>
    <property type="evidence" value="ECO:0007669"/>
    <property type="project" value="TreeGrafter"/>
</dbReference>
<evidence type="ECO:0000256" key="1">
    <source>
        <dbReference type="ARBA" id="ARBA00001965"/>
    </source>
</evidence>
<dbReference type="SUPFAM" id="SSF50475">
    <property type="entry name" value="FMN-binding split barrel"/>
    <property type="match status" value="1"/>
</dbReference>
<evidence type="ECO:0000313" key="5">
    <source>
        <dbReference type="EMBL" id="HJC25713.1"/>
    </source>
</evidence>
<dbReference type="GO" id="GO:0010181">
    <property type="term" value="F:FMN binding"/>
    <property type="evidence" value="ECO:0007669"/>
    <property type="project" value="InterPro"/>
</dbReference>
<feature type="compositionally biased region" description="Polar residues" evidence="3">
    <location>
        <begin position="162"/>
        <end position="171"/>
    </location>
</feature>
<dbReference type="CDD" id="cd00350">
    <property type="entry name" value="rubredoxin_like"/>
    <property type="match status" value="1"/>
</dbReference>
<dbReference type="Gene3D" id="2.30.110.10">
    <property type="entry name" value="Electron Transport, Fmn-binding Protein, Chain A"/>
    <property type="match status" value="1"/>
</dbReference>
<dbReference type="InterPro" id="IPR024934">
    <property type="entry name" value="Rubredoxin-like_dom"/>
</dbReference>
<dbReference type="PANTHER" id="PTHR30466">
    <property type="entry name" value="FLAVIN REDUCTASE"/>
    <property type="match status" value="1"/>
</dbReference>
<feature type="compositionally biased region" description="Low complexity" evidence="3">
    <location>
        <begin position="175"/>
        <end position="189"/>
    </location>
</feature>
<comment type="cofactor">
    <cofactor evidence="1">
        <name>Fe(3+)</name>
        <dbReference type="ChEBI" id="CHEBI:29034"/>
    </cofactor>
</comment>
<feature type="domain" description="Rubredoxin-like" evidence="4">
    <location>
        <begin position="201"/>
        <end position="237"/>
    </location>
</feature>
<proteinExistence type="predicted"/>
<dbReference type="Gene3D" id="2.20.28.10">
    <property type="match status" value="1"/>
</dbReference>
<dbReference type="EMBL" id="DWWS01000070">
    <property type="protein sequence ID" value="HJC25713.1"/>
    <property type="molecule type" value="Genomic_DNA"/>
</dbReference>
<dbReference type="GO" id="GO:0005506">
    <property type="term" value="F:iron ion binding"/>
    <property type="evidence" value="ECO:0007669"/>
    <property type="project" value="InterPro"/>
</dbReference>
<protein>
    <submittedName>
        <fullName evidence="5">Flavin reductase</fullName>
    </submittedName>
</protein>
<reference evidence="5" key="1">
    <citation type="journal article" date="2021" name="PeerJ">
        <title>Extensive microbial diversity within the chicken gut microbiome revealed by metagenomics and culture.</title>
        <authorList>
            <person name="Gilroy R."/>
            <person name="Ravi A."/>
            <person name="Getino M."/>
            <person name="Pursley I."/>
            <person name="Horton D.L."/>
            <person name="Alikhan N.F."/>
            <person name="Baker D."/>
            <person name="Gharbi K."/>
            <person name="Hall N."/>
            <person name="Watson M."/>
            <person name="Adriaenssens E.M."/>
            <person name="Foster-Nyarko E."/>
            <person name="Jarju S."/>
            <person name="Secka A."/>
            <person name="Antonio M."/>
            <person name="Oren A."/>
            <person name="Chaudhuri R.R."/>
            <person name="La Ragione R."/>
            <person name="Hildebrand F."/>
            <person name="Pallen M.J."/>
        </authorList>
    </citation>
    <scope>NUCLEOTIDE SEQUENCE</scope>
    <source>
        <strain evidence="5">USAMLcec2-132</strain>
    </source>
</reference>
<gene>
    <name evidence="5" type="ORF">H9761_18790</name>
</gene>
<dbReference type="InterPro" id="IPR002563">
    <property type="entry name" value="Flavin_Rdtase-like_dom"/>
</dbReference>
<organism evidence="5 6">
    <name type="scientific">Candidatus Eisenbergiella merdavium</name>
    <dbReference type="NCBI Taxonomy" id="2838551"/>
    <lineage>
        <taxon>Bacteria</taxon>
        <taxon>Bacillati</taxon>
        <taxon>Bacillota</taxon>
        <taxon>Clostridia</taxon>
        <taxon>Lachnospirales</taxon>
        <taxon>Lachnospiraceae</taxon>
        <taxon>Eisenbergiella</taxon>
    </lineage>
</organism>
<dbReference type="Proteomes" id="UP000823891">
    <property type="component" value="Unassembled WGS sequence"/>
</dbReference>
<dbReference type="PROSITE" id="PS50903">
    <property type="entry name" value="RUBREDOXIN_LIKE"/>
    <property type="match status" value="1"/>
</dbReference>